<protein>
    <submittedName>
        <fullName evidence="2">Uncharacterized protein</fullName>
    </submittedName>
</protein>
<feature type="transmembrane region" description="Helical" evidence="1">
    <location>
        <begin position="12"/>
        <end position="29"/>
    </location>
</feature>
<dbReference type="EMBL" id="UINC01022214">
    <property type="protein sequence ID" value="SVA91374.1"/>
    <property type="molecule type" value="Genomic_DNA"/>
</dbReference>
<evidence type="ECO:0000313" key="2">
    <source>
        <dbReference type="EMBL" id="SVA91374.1"/>
    </source>
</evidence>
<reference evidence="2" key="1">
    <citation type="submission" date="2018-05" db="EMBL/GenBank/DDBJ databases">
        <authorList>
            <person name="Lanie J.A."/>
            <person name="Ng W.-L."/>
            <person name="Kazmierczak K.M."/>
            <person name="Andrzejewski T.M."/>
            <person name="Davidsen T.M."/>
            <person name="Wayne K.J."/>
            <person name="Tettelin H."/>
            <person name="Glass J.I."/>
            <person name="Rusch D."/>
            <person name="Podicherti R."/>
            <person name="Tsui H.-C.T."/>
            <person name="Winkler M.E."/>
        </authorList>
    </citation>
    <scope>NUCLEOTIDE SEQUENCE</scope>
</reference>
<evidence type="ECO:0000256" key="1">
    <source>
        <dbReference type="SAM" id="Phobius"/>
    </source>
</evidence>
<name>A0A381ZQH3_9ZZZZ</name>
<keyword evidence="1" id="KW-1133">Transmembrane helix</keyword>
<keyword evidence="1" id="KW-0812">Transmembrane</keyword>
<gene>
    <name evidence="2" type="ORF">METZ01_LOCUS144228</name>
</gene>
<keyword evidence="1" id="KW-0472">Membrane</keyword>
<proteinExistence type="predicted"/>
<sequence length="39" mass="4302">MAISKILAPTNSKFLFVSFGILFSIYTPGNLDLSTHNDQ</sequence>
<organism evidence="2">
    <name type="scientific">marine metagenome</name>
    <dbReference type="NCBI Taxonomy" id="408172"/>
    <lineage>
        <taxon>unclassified sequences</taxon>
        <taxon>metagenomes</taxon>
        <taxon>ecological metagenomes</taxon>
    </lineage>
</organism>
<dbReference type="AlphaFoldDB" id="A0A381ZQH3"/>
<accession>A0A381ZQH3</accession>